<protein>
    <submittedName>
        <fullName evidence="1">Predicted protein</fullName>
    </submittedName>
</protein>
<keyword evidence="2" id="KW-1185">Reference proteome</keyword>
<dbReference type="InParanoid" id="D2VMB6"/>
<sequence length="123" mass="13988">MVTPLSSINQTQFLNSFKFEATMQGTNKNFIIYKGFLDNGVLQMQGVNNNHFIIATLSEKDRDISPLMVFKYHGGNNQVSLDREKQTLSITDHGLNQELYGTYRIESSGGIDQKGNRFEDNFD</sequence>
<organism evidence="2">
    <name type="scientific">Naegleria gruberi</name>
    <name type="common">Amoeba</name>
    <dbReference type="NCBI Taxonomy" id="5762"/>
    <lineage>
        <taxon>Eukaryota</taxon>
        <taxon>Discoba</taxon>
        <taxon>Heterolobosea</taxon>
        <taxon>Tetramitia</taxon>
        <taxon>Eutetramitia</taxon>
        <taxon>Vahlkampfiidae</taxon>
        <taxon>Naegleria</taxon>
    </lineage>
</organism>
<dbReference type="AlphaFoldDB" id="D2VMB6"/>
<reference evidence="1 2" key="1">
    <citation type="journal article" date="2010" name="Cell">
        <title>The genome of Naegleria gruberi illuminates early eukaryotic versatility.</title>
        <authorList>
            <person name="Fritz-Laylin L.K."/>
            <person name="Prochnik S.E."/>
            <person name="Ginger M.L."/>
            <person name="Dacks J.B."/>
            <person name="Carpenter M.L."/>
            <person name="Field M.C."/>
            <person name="Kuo A."/>
            <person name="Paredez A."/>
            <person name="Chapman J."/>
            <person name="Pham J."/>
            <person name="Shu S."/>
            <person name="Neupane R."/>
            <person name="Cipriano M."/>
            <person name="Mancuso J."/>
            <person name="Tu H."/>
            <person name="Salamov A."/>
            <person name="Lindquist E."/>
            <person name="Shapiro H."/>
            <person name="Lucas S."/>
            <person name="Grigoriev I.V."/>
            <person name="Cande W.Z."/>
            <person name="Fulton C."/>
            <person name="Rokhsar D.S."/>
            <person name="Dawson S.C."/>
        </authorList>
    </citation>
    <scope>NUCLEOTIDE SEQUENCE [LARGE SCALE GENOMIC DNA]</scope>
    <source>
        <strain evidence="1 2">NEG-M</strain>
    </source>
</reference>
<dbReference type="RefSeq" id="XP_002674703.1">
    <property type="nucleotide sequence ID" value="XM_002674657.1"/>
</dbReference>
<evidence type="ECO:0000313" key="1">
    <source>
        <dbReference type="EMBL" id="EFC41959.1"/>
    </source>
</evidence>
<dbReference type="KEGG" id="ngr:NAEGRDRAFT_70077"/>
<proteinExistence type="predicted"/>
<dbReference type="VEuPathDB" id="AmoebaDB:NAEGRDRAFT_70077"/>
<accession>D2VMB6</accession>
<gene>
    <name evidence="1" type="ORF">NAEGRDRAFT_70077</name>
</gene>
<dbReference type="GeneID" id="8862654"/>
<dbReference type="OrthoDB" id="10603020at2759"/>
<dbReference type="EMBL" id="GG738882">
    <property type="protein sequence ID" value="EFC41959.1"/>
    <property type="molecule type" value="Genomic_DNA"/>
</dbReference>
<dbReference type="Proteomes" id="UP000006671">
    <property type="component" value="Unassembled WGS sequence"/>
</dbReference>
<name>D2VMB6_NAEGR</name>
<evidence type="ECO:0000313" key="2">
    <source>
        <dbReference type="Proteomes" id="UP000006671"/>
    </source>
</evidence>